<evidence type="ECO:0000256" key="9">
    <source>
        <dbReference type="ARBA" id="ARBA00048552"/>
    </source>
</evidence>
<sequence length="1343" mass="152952">MAFLQICRRHRPVFGAGYSLERLLTGRSSFSSCFLLHHNVEFAPTCLAKRNLKKTLLGPRSSNQLLTCLFTTQAYPLQQQNAIQVTNYESSTDNKPTHTKKKIKATGNNTKKKNVKKSEAIKIVNDTVKSNGDENIIKEISNEVKNQLSSASKLTLPVMKKIKGMESSKAKSRRQSTDIVWPNVSKDDFDTKKKVDQVSVTNRKGQLSGTNNTKAKKKSDPSKKIMETTTSRVSGVINDNETHSLDYSPEVVLIEAEEHFHEQSKFEDIDGSVDQHVCNVEIQGDMAKPLCGNAPGEYFEGPAKYKDGTPGGRLFKEETLAEMDAYLYLGKPKEAEKLFNRYLRMGKRFEVDTFNKLLHGWAQKGNIMSIKFLWNLLNTEGLEPDMGTYAALLHGYGKYGNKEGVQTILDEMKQKEFDVNNIFIKCCLTEPQAKGVSNAIKLVDPHFQPVVKEAHNQIRYPSLLKLWYSDRDNLDIKLKSVPGKLERELDESRLQELFEEQISRELSGFTPIMSIEDNKEQNTENQRLKEMFLDCRSKWKEALIKTFDNEMYKTRYSRGNRIPPKHASFFQVFEPDELADIILDTIVFYVKGRIEGVPLYGISGELGSVLNTKYIVKHRVQSGMLDKMKAIYLDYFSYLMDEKVMATKMAREFWDEMDDMLPLGGSLEQDVPNWPWAAKVVFGCSLVECFLKTAQINVNLFNNGPEKMLPAFYHTYEFKMDKRYGVLKPHPIVCKLFKGYLAKQGEISMETTSVPMLVPPRPWRATKDGAYLILPVELIRSTGDEDGQYDKLLEEKTNKEDLVAIFDSLNFLGGCAWRTNKRILDLAIHMFNNGGNEDLAVPGPVIQPEVDSISSKTDDLQEKNKLVRERRLAKKVAREQYSLRMSALYKLSVANHFRDHVFWLPINLDFRGRVYPIPPHCAHVGDDLSRGMLQFAKGVPLGEKGLDWLKIHLVTLHGAKKKSSLQERLDYANEIMDDIVDSAENPLMGRGWWKTADDPWQTLATCMEIVDAMRSPDPAQYISHQPVHQDGSCNGLQHYAALGHDSYGAKQVNLMPADRPQDVYEEVAKLVEATRARDAADGNEIAKDLEGKVTRKVVKQTVMTIVYGVTFVGGRLQIERQLRDLDMDPKLVFKCSHYLVNKVFASIGEMFTAASAIQNWFASSATQIALVGHYVDWYTPLGLYVRQPYCKKPVRHSIKTNLQWLLLKVKGLPDIPPDSRKQRGAFPPNFVHSLDSTHMMLTALYCQRSGSTFASVHDSFWTHAANVGVMNRICREQFVTLHREPILEELQNHFEKNYANLKLNRPLKSKNSKVERTRVSFDGRPELGDFDINEVLHSTYFFC</sequence>
<dbReference type="Pfam" id="PF00940">
    <property type="entry name" value="RNA_pol"/>
    <property type="match status" value="1"/>
</dbReference>
<dbReference type="SMART" id="SM01311">
    <property type="entry name" value="RPOL_N"/>
    <property type="match status" value="1"/>
</dbReference>
<keyword evidence="6" id="KW-0809">Transit peptide</keyword>
<reference evidence="14 15" key="1">
    <citation type="journal article" date="2018" name="Sci. Rep.">
        <title>Comparative analysis of the Pocillopora damicornis genome highlights role of immune system in coral evolution.</title>
        <authorList>
            <person name="Cunning R."/>
            <person name="Bay R.A."/>
            <person name="Gillette P."/>
            <person name="Baker A.C."/>
            <person name="Traylor-Knowles N."/>
        </authorList>
    </citation>
    <scope>NUCLEOTIDE SEQUENCE [LARGE SCALE GENOMIC DNA]</scope>
    <source>
        <strain evidence="14">RSMAS</strain>
        <tissue evidence="14">Whole animal</tissue>
    </source>
</reference>
<keyword evidence="15" id="KW-1185">Reference proteome</keyword>
<dbReference type="GO" id="GO:0001018">
    <property type="term" value="F:mitochondrial promoter sequence-specific DNA binding"/>
    <property type="evidence" value="ECO:0007669"/>
    <property type="project" value="TreeGrafter"/>
</dbReference>
<evidence type="ECO:0000256" key="12">
    <source>
        <dbReference type="SAM" id="MobiDB-lite"/>
    </source>
</evidence>
<dbReference type="GO" id="GO:0006390">
    <property type="term" value="P:mitochondrial transcription"/>
    <property type="evidence" value="ECO:0007669"/>
    <property type="project" value="TreeGrafter"/>
</dbReference>
<keyword evidence="8 11" id="KW-0804">Transcription</keyword>
<comment type="caution">
    <text evidence="14">The sequence shown here is derived from an EMBL/GenBank/DDBJ whole genome shotgun (WGS) entry which is preliminary data.</text>
</comment>
<dbReference type="InterPro" id="IPR046950">
    <property type="entry name" value="DNA-dir_Rpol_C_phage-type"/>
</dbReference>
<keyword evidence="5 11" id="KW-0548">Nucleotidyltransferase</keyword>
<keyword evidence="7" id="KW-0496">Mitochondrion</keyword>
<dbReference type="InterPro" id="IPR043502">
    <property type="entry name" value="DNA/RNA_pol_sf"/>
</dbReference>
<evidence type="ECO:0000256" key="5">
    <source>
        <dbReference type="ARBA" id="ARBA00022695"/>
    </source>
</evidence>
<dbReference type="InterPro" id="IPR011990">
    <property type="entry name" value="TPR-like_helical_dom_sf"/>
</dbReference>
<dbReference type="Pfam" id="PF13812">
    <property type="entry name" value="PPR_3"/>
    <property type="match status" value="1"/>
</dbReference>
<dbReference type="Proteomes" id="UP000275408">
    <property type="component" value="Unassembled WGS sequence"/>
</dbReference>
<evidence type="ECO:0000256" key="3">
    <source>
        <dbReference type="ARBA" id="ARBA00022478"/>
    </source>
</evidence>
<comment type="similarity">
    <text evidence="2 11">Belongs to the phage and mitochondrial RNA polymerase family.</text>
</comment>
<evidence type="ECO:0000256" key="2">
    <source>
        <dbReference type="ARBA" id="ARBA00009493"/>
    </source>
</evidence>
<dbReference type="GO" id="GO:0034245">
    <property type="term" value="C:mitochondrial DNA-directed RNA polymerase complex"/>
    <property type="evidence" value="ECO:0007669"/>
    <property type="project" value="TreeGrafter"/>
</dbReference>
<dbReference type="EMBL" id="RCHS01002686">
    <property type="protein sequence ID" value="RMX46514.1"/>
    <property type="molecule type" value="Genomic_DNA"/>
</dbReference>
<feature type="region of interest" description="Disordered" evidence="12">
    <location>
        <begin position="199"/>
        <end position="224"/>
    </location>
</feature>
<dbReference type="OMA" id="WWAKSDE"/>
<evidence type="ECO:0000256" key="1">
    <source>
        <dbReference type="ARBA" id="ARBA00004173"/>
    </source>
</evidence>
<accession>A0A3M6TZ10</accession>
<evidence type="ECO:0000313" key="14">
    <source>
        <dbReference type="EMBL" id="RMX46514.1"/>
    </source>
</evidence>
<dbReference type="FunFam" id="1.10.287.280:FF:000001">
    <property type="entry name" value="DNA-directed RNA polymerase"/>
    <property type="match status" value="1"/>
</dbReference>
<dbReference type="Pfam" id="PF14700">
    <property type="entry name" value="RPOL_N"/>
    <property type="match status" value="1"/>
</dbReference>
<keyword evidence="3 11" id="KW-0240">DNA-directed RNA polymerase</keyword>
<dbReference type="InterPro" id="IPR029262">
    <property type="entry name" value="RPOL_N"/>
</dbReference>
<dbReference type="SUPFAM" id="SSF56672">
    <property type="entry name" value="DNA/RNA polymerases"/>
    <property type="match status" value="1"/>
</dbReference>
<dbReference type="Gene3D" id="1.10.287.280">
    <property type="match status" value="1"/>
</dbReference>
<name>A0A3M6TZ10_POCDA</name>
<dbReference type="PROSITE" id="PS00900">
    <property type="entry name" value="RNA_POL_PHAGE_1"/>
    <property type="match status" value="1"/>
</dbReference>
<dbReference type="InterPro" id="IPR037159">
    <property type="entry name" value="RNA_POL_N_sf"/>
</dbReference>
<evidence type="ECO:0000256" key="7">
    <source>
        <dbReference type="ARBA" id="ARBA00023128"/>
    </source>
</evidence>
<dbReference type="STRING" id="46731.A0A3M6TZ10"/>
<dbReference type="PROSITE" id="PS51375">
    <property type="entry name" value="PPR"/>
    <property type="match status" value="1"/>
</dbReference>
<comment type="function">
    <text evidence="11">DNA-dependent RNA polymerase catalyzes the transcription of DNA into RNA using the four ribonucleoside triphosphates as substrates.</text>
</comment>
<dbReference type="Gene3D" id="1.10.1320.10">
    <property type="entry name" value="DNA-directed RNA polymerase, N-terminal domain"/>
    <property type="match status" value="1"/>
</dbReference>
<evidence type="ECO:0000256" key="8">
    <source>
        <dbReference type="ARBA" id="ARBA00023163"/>
    </source>
</evidence>
<gene>
    <name evidence="14" type="ORF">pdam_00018709</name>
</gene>
<feature type="compositionally biased region" description="Polar residues" evidence="12">
    <location>
        <begin position="199"/>
        <end position="213"/>
    </location>
</feature>
<evidence type="ECO:0000256" key="10">
    <source>
        <dbReference type="PROSITE-ProRule" id="PRU00708"/>
    </source>
</evidence>
<evidence type="ECO:0000313" key="15">
    <source>
        <dbReference type="Proteomes" id="UP000275408"/>
    </source>
</evidence>
<dbReference type="PANTHER" id="PTHR10102:SF0">
    <property type="entry name" value="DNA-DIRECTED RNA POLYMERASE, MITOCHONDRIAL"/>
    <property type="match status" value="1"/>
</dbReference>
<dbReference type="Gene3D" id="1.25.40.10">
    <property type="entry name" value="Tetratricopeptide repeat domain"/>
    <property type="match status" value="1"/>
</dbReference>
<evidence type="ECO:0000259" key="13">
    <source>
        <dbReference type="SMART" id="SM01311"/>
    </source>
</evidence>
<comment type="catalytic activity">
    <reaction evidence="9 11">
        <text>RNA(n) + a ribonucleoside 5'-triphosphate = RNA(n+1) + diphosphate</text>
        <dbReference type="Rhea" id="RHEA:21248"/>
        <dbReference type="Rhea" id="RHEA-COMP:14527"/>
        <dbReference type="Rhea" id="RHEA-COMP:17342"/>
        <dbReference type="ChEBI" id="CHEBI:33019"/>
        <dbReference type="ChEBI" id="CHEBI:61557"/>
        <dbReference type="ChEBI" id="CHEBI:140395"/>
        <dbReference type="EC" id="2.7.7.6"/>
    </reaction>
</comment>
<dbReference type="GO" id="GO:0003899">
    <property type="term" value="F:DNA-directed RNA polymerase activity"/>
    <property type="evidence" value="ECO:0007669"/>
    <property type="project" value="UniProtKB-EC"/>
</dbReference>
<evidence type="ECO:0000256" key="11">
    <source>
        <dbReference type="RuleBase" id="RU003805"/>
    </source>
</evidence>
<dbReference type="PROSITE" id="PS00489">
    <property type="entry name" value="RNA_POL_PHAGE_2"/>
    <property type="match status" value="1"/>
</dbReference>
<proteinExistence type="inferred from homology"/>
<comment type="subcellular location">
    <subcellularLocation>
        <location evidence="1">Mitochondrion</location>
    </subcellularLocation>
</comment>
<keyword evidence="4 11" id="KW-0808">Transferase</keyword>
<dbReference type="InterPro" id="IPR002885">
    <property type="entry name" value="PPR_rpt"/>
</dbReference>
<evidence type="ECO:0000256" key="4">
    <source>
        <dbReference type="ARBA" id="ARBA00022679"/>
    </source>
</evidence>
<feature type="domain" description="DNA-directed RNA polymerase N-terminal" evidence="13">
    <location>
        <begin position="499"/>
        <end position="814"/>
    </location>
</feature>
<dbReference type="OrthoDB" id="276422at2759"/>
<protein>
    <recommendedName>
        <fullName evidence="11">DNA-directed RNA polymerase</fullName>
        <ecNumber evidence="11">2.7.7.6</ecNumber>
    </recommendedName>
</protein>
<organism evidence="14 15">
    <name type="scientific">Pocillopora damicornis</name>
    <name type="common">Cauliflower coral</name>
    <name type="synonym">Millepora damicornis</name>
    <dbReference type="NCBI Taxonomy" id="46731"/>
    <lineage>
        <taxon>Eukaryota</taxon>
        <taxon>Metazoa</taxon>
        <taxon>Cnidaria</taxon>
        <taxon>Anthozoa</taxon>
        <taxon>Hexacorallia</taxon>
        <taxon>Scleractinia</taxon>
        <taxon>Astrocoeniina</taxon>
        <taxon>Pocilloporidae</taxon>
        <taxon>Pocillopora</taxon>
    </lineage>
</organism>
<dbReference type="PANTHER" id="PTHR10102">
    <property type="entry name" value="DNA-DIRECTED RNA POLYMERASE, MITOCHONDRIAL"/>
    <property type="match status" value="1"/>
</dbReference>
<dbReference type="Gene3D" id="1.10.150.20">
    <property type="entry name" value="5' to 3' exonuclease, C-terminal subdomain"/>
    <property type="match status" value="1"/>
</dbReference>
<feature type="repeat" description="PPR" evidence="10">
    <location>
        <begin position="385"/>
        <end position="419"/>
    </location>
</feature>
<dbReference type="InterPro" id="IPR002092">
    <property type="entry name" value="DNA-dir_Rpol_phage-type"/>
</dbReference>
<dbReference type="FunFam" id="1.10.150.20:FF:000041">
    <property type="entry name" value="DNA-directed RNA polymerase"/>
    <property type="match status" value="1"/>
</dbReference>
<dbReference type="EC" id="2.7.7.6" evidence="11"/>
<evidence type="ECO:0000256" key="6">
    <source>
        <dbReference type="ARBA" id="ARBA00022946"/>
    </source>
</evidence>